<feature type="transmembrane region" description="Helical" evidence="5">
    <location>
        <begin position="71"/>
        <end position="95"/>
    </location>
</feature>
<keyword evidence="3 5" id="KW-1133">Transmembrane helix</keyword>
<evidence type="ECO:0000313" key="7">
    <source>
        <dbReference type="Proteomes" id="UP000494206"/>
    </source>
</evidence>
<feature type="transmembrane region" description="Helical" evidence="5">
    <location>
        <begin position="191"/>
        <end position="216"/>
    </location>
</feature>
<evidence type="ECO:0000256" key="3">
    <source>
        <dbReference type="ARBA" id="ARBA00022989"/>
    </source>
</evidence>
<keyword evidence="4 5" id="KW-0472">Membrane</keyword>
<dbReference type="OrthoDB" id="5851235at2759"/>
<dbReference type="Proteomes" id="UP000494206">
    <property type="component" value="Unassembled WGS sequence"/>
</dbReference>
<keyword evidence="7" id="KW-1185">Reference proteome</keyword>
<reference evidence="6 7" key="1">
    <citation type="submission" date="2020-04" db="EMBL/GenBank/DDBJ databases">
        <authorList>
            <person name="Laetsch R D."/>
            <person name="Stevens L."/>
            <person name="Kumar S."/>
            <person name="Blaxter L. M."/>
        </authorList>
    </citation>
    <scope>NUCLEOTIDE SEQUENCE [LARGE SCALE GENOMIC DNA]</scope>
</reference>
<evidence type="ECO:0000256" key="5">
    <source>
        <dbReference type="SAM" id="Phobius"/>
    </source>
</evidence>
<dbReference type="GO" id="GO:0016020">
    <property type="term" value="C:membrane"/>
    <property type="evidence" value="ECO:0007669"/>
    <property type="project" value="UniProtKB-SubCell"/>
</dbReference>
<sequence length="289" mass="32439">MNNVAASILNNDWDITLNYTDFHLEDLKKNHTFENDFETIVGLCVVISAIMGVLANIVVIILSFGHVKGDFSLFVANLAVVDIVCGFIFMFMGYINVNDTHNIPITFLYYMTLAFYGSFGTMICALVPISLSRVLALSNTKLYKTFFDGHKSLLFCILLDSLPVAILYVTRHIEVVQNLRDQVRLLETRQVAIATLAQALIPLLCQVPAFLTLSSILLLSEPITNGHVIYITQLWLALSPLLDAIITILVIKQYRMECFMCASTVGKICSLARTNMFFSEEKEVFETQL</sequence>
<feature type="transmembrane region" description="Helical" evidence="5">
    <location>
        <begin position="228"/>
        <end position="251"/>
    </location>
</feature>
<comment type="subcellular location">
    <subcellularLocation>
        <location evidence="1">Membrane</location>
    </subcellularLocation>
</comment>
<dbReference type="GO" id="GO:0004930">
    <property type="term" value="F:G protein-coupled receptor activity"/>
    <property type="evidence" value="ECO:0007669"/>
    <property type="project" value="InterPro"/>
</dbReference>
<evidence type="ECO:0000256" key="2">
    <source>
        <dbReference type="ARBA" id="ARBA00022692"/>
    </source>
</evidence>
<protein>
    <recommendedName>
        <fullName evidence="8">G-protein coupled receptors family 1 profile domain-containing protein</fullName>
    </recommendedName>
</protein>
<feature type="transmembrane region" description="Helical" evidence="5">
    <location>
        <begin position="152"/>
        <end position="170"/>
    </location>
</feature>
<evidence type="ECO:0008006" key="8">
    <source>
        <dbReference type="Google" id="ProtNLM"/>
    </source>
</evidence>
<dbReference type="Gene3D" id="1.20.1070.10">
    <property type="entry name" value="Rhodopsin 7-helix transmembrane proteins"/>
    <property type="match status" value="1"/>
</dbReference>
<proteinExistence type="predicted"/>
<evidence type="ECO:0000256" key="4">
    <source>
        <dbReference type="ARBA" id="ARBA00023136"/>
    </source>
</evidence>
<dbReference type="InterPro" id="IPR000276">
    <property type="entry name" value="GPCR_Rhodpsn"/>
</dbReference>
<feature type="transmembrane region" description="Helical" evidence="5">
    <location>
        <begin position="107"/>
        <end position="132"/>
    </location>
</feature>
<feature type="transmembrane region" description="Helical" evidence="5">
    <location>
        <begin position="40"/>
        <end position="65"/>
    </location>
</feature>
<dbReference type="EMBL" id="CADEPM010000002">
    <property type="protein sequence ID" value="CAB3400597.1"/>
    <property type="molecule type" value="Genomic_DNA"/>
</dbReference>
<evidence type="ECO:0000256" key="1">
    <source>
        <dbReference type="ARBA" id="ARBA00004370"/>
    </source>
</evidence>
<name>A0A8S1E9Y9_9PELO</name>
<comment type="caution">
    <text evidence="6">The sequence shown here is derived from an EMBL/GenBank/DDBJ whole genome shotgun (WGS) entry which is preliminary data.</text>
</comment>
<gene>
    <name evidence="6" type="ORF">CBOVIS_LOCUS3499</name>
</gene>
<keyword evidence="2 5" id="KW-0812">Transmembrane</keyword>
<dbReference type="SUPFAM" id="SSF81321">
    <property type="entry name" value="Family A G protein-coupled receptor-like"/>
    <property type="match status" value="1"/>
</dbReference>
<dbReference type="PRINTS" id="PR00237">
    <property type="entry name" value="GPCRRHODOPSN"/>
</dbReference>
<accession>A0A8S1E9Y9</accession>
<evidence type="ECO:0000313" key="6">
    <source>
        <dbReference type="EMBL" id="CAB3400597.1"/>
    </source>
</evidence>
<organism evidence="6 7">
    <name type="scientific">Caenorhabditis bovis</name>
    <dbReference type="NCBI Taxonomy" id="2654633"/>
    <lineage>
        <taxon>Eukaryota</taxon>
        <taxon>Metazoa</taxon>
        <taxon>Ecdysozoa</taxon>
        <taxon>Nematoda</taxon>
        <taxon>Chromadorea</taxon>
        <taxon>Rhabditida</taxon>
        <taxon>Rhabditina</taxon>
        <taxon>Rhabditomorpha</taxon>
        <taxon>Rhabditoidea</taxon>
        <taxon>Rhabditidae</taxon>
        <taxon>Peloderinae</taxon>
        <taxon>Caenorhabditis</taxon>
    </lineage>
</organism>
<dbReference type="AlphaFoldDB" id="A0A8S1E9Y9"/>